<dbReference type="PANTHER" id="PTHR11527">
    <property type="entry name" value="HEAT-SHOCK PROTEIN 20 FAMILY MEMBER"/>
    <property type="match status" value="1"/>
</dbReference>
<proteinExistence type="inferred from homology"/>
<evidence type="ECO:0000313" key="5">
    <source>
        <dbReference type="Proteomes" id="UP000178432"/>
    </source>
</evidence>
<comment type="caution">
    <text evidence="4">The sequence shown here is derived from an EMBL/GenBank/DDBJ whole genome shotgun (WGS) entry which is preliminary data.</text>
</comment>
<comment type="similarity">
    <text evidence="1 2">Belongs to the small heat shock protein (HSP20) family.</text>
</comment>
<reference evidence="4 5" key="1">
    <citation type="journal article" date="2016" name="Nat. Commun.">
        <title>Thousands of microbial genomes shed light on interconnected biogeochemical processes in an aquifer system.</title>
        <authorList>
            <person name="Anantharaman K."/>
            <person name="Brown C.T."/>
            <person name="Hug L.A."/>
            <person name="Sharon I."/>
            <person name="Castelle C.J."/>
            <person name="Probst A.J."/>
            <person name="Thomas B.C."/>
            <person name="Singh A."/>
            <person name="Wilkins M.J."/>
            <person name="Karaoz U."/>
            <person name="Brodie E.L."/>
            <person name="Williams K.H."/>
            <person name="Hubbard S.S."/>
            <person name="Banfield J.F."/>
        </authorList>
    </citation>
    <scope>NUCLEOTIDE SEQUENCE [LARGE SCALE GENOMIC DNA]</scope>
</reference>
<evidence type="ECO:0000256" key="2">
    <source>
        <dbReference type="RuleBase" id="RU003616"/>
    </source>
</evidence>
<dbReference type="Gene3D" id="2.60.40.790">
    <property type="match status" value="1"/>
</dbReference>
<evidence type="ECO:0000259" key="3">
    <source>
        <dbReference type="PROSITE" id="PS01031"/>
    </source>
</evidence>
<dbReference type="InterPro" id="IPR002068">
    <property type="entry name" value="A-crystallin/Hsp20_dom"/>
</dbReference>
<organism evidence="4 5">
    <name type="scientific">Candidatus Buchananbacteria bacterium RIFCSPHIGHO2_01_FULL_46_12</name>
    <dbReference type="NCBI Taxonomy" id="1797536"/>
    <lineage>
        <taxon>Bacteria</taxon>
        <taxon>Candidatus Buchananiibacteriota</taxon>
    </lineage>
</organism>
<name>A0A1G1Y225_9BACT</name>
<dbReference type="CDD" id="cd06464">
    <property type="entry name" value="ACD_sHsps-like"/>
    <property type="match status" value="1"/>
</dbReference>
<protein>
    <recommendedName>
        <fullName evidence="3">SHSP domain-containing protein</fullName>
    </recommendedName>
</protein>
<dbReference type="Proteomes" id="UP000178432">
    <property type="component" value="Unassembled WGS sequence"/>
</dbReference>
<dbReference type="AlphaFoldDB" id="A0A1G1Y225"/>
<dbReference type="EMBL" id="MHIF01000062">
    <property type="protein sequence ID" value="OGY46358.1"/>
    <property type="molecule type" value="Genomic_DNA"/>
</dbReference>
<evidence type="ECO:0000256" key="1">
    <source>
        <dbReference type="PROSITE-ProRule" id="PRU00285"/>
    </source>
</evidence>
<dbReference type="SUPFAM" id="SSF49764">
    <property type="entry name" value="HSP20-like chaperones"/>
    <property type="match status" value="1"/>
</dbReference>
<dbReference type="InterPro" id="IPR008978">
    <property type="entry name" value="HSP20-like_chaperone"/>
</dbReference>
<dbReference type="PROSITE" id="PS01031">
    <property type="entry name" value="SHSP"/>
    <property type="match status" value="1"/>
</dbReference>
<gene>
    <name evidence="4" type="ORF">A2663_02360</name>
</gene>
<sequence>MALIKWTPFLEPFEEMDKFFEDAHATLAKGFAPAVDIYETKEDVVVEMPLSGIDPKDVEISVENDVLTLKGETKKESEVDEKNYYRQEIRAGSFFRSVALPSRVVADKAEAEAVDGLLKITLPKAAEAKAKTVKIKTDKK</sequence>
<dbReference type="InterPro" id="IPR031107">
    <property type="entry name" value="Small_HSP"/>
</dbReference>
<evidence type="ECO:0000313" key="4">
    <source>
        <dbReference type="EMBL" id="OGY46358.1"/>
    </source>
</evidence>
<dbReference type="Pfam" id="PF00011">
    <property type="entry name" value="HSP20"/>
    <property type="match status" value="1"/>
</dbReference>
<feature type="domain" description="SHSP" evidence="3">
    <location>
        <begin position="26"/>
        <end position="138"/>
    </location>
</feature>
<accession>A0A1G1Y225</accession>